<dbReference type="RefSeq" id="WP_018624287.1">
    <property type="nucleotide sequence ID" value="NZ_CP140158.1"/>
</dbReference>
<keyword evidence="3" id="KW-1185">Reference proteome</keyword>
<dbReference type="Gene3D" id="3.90.226.10">
    <property type="entry name" value="2-enoyl-CoA Hydratase, Chain A, domain 1"/>
    <property type="match status" value="1"/>
</dbReference>
<reference evidence="2 3" key="1">
    <citation type="submission" date="2023-11" db="EMBL/GenBank/DDBJ databases">
        <title>MicrobeMod: A computational toolkit for identifying prokaryotic methylation and restriction-modification with nanopore sequencing.</title>
        <authorList>
            <person name="Crits-Christoph A."/>
            <person name="Kang S.C."/>
            <person name="Lee H."/>
            <person name="Ostrov N."/>
        </authorList>
    </citation>
    <scope>NUCLEOTIDE SEQUENCE [LARGE SCALE GENOMIC DNA]</scope>
    <source>
        <strain evidence="2 3">DSMZ 16071</strain>
    </source>
</reference>
<dbReference type="EMBL" id="CP140158">
    <property type="protein sequence ID" value="WQG86254.1"/>
    <property type="molecule type" value="Genomic_DNA"/>
</dbReference>
<evidence type="ECO:0000313" key="2">
    <source>
        <dbReference type="EMBL" id="WQG86254.1"/>
    </source>
</evidence>
<protein>
    <recommendedName>
        <fullName evidence="4">Lipoprotein</fullName>
    </recommendedName>
</protein>
<dbReference type="InterPro" id="IPR029045">
    <property type="entry name" value="ClpP/crotonase-like_dom_sf"/>
</dbReference>
<sequence>MKKLLSLILLITTLISGCATVDSAPKDTKPNTKVFIDQGNTLNYVGSINEHANLRLFNLYLQSKVKPTKLKISSLGGNAMEGLRLGNWVFDNKLDVIIDKVCASSCANYVFPAGKTKYLHKHSALIWHGNSYQEDINEHYLDGKQHAVKYREEENAFNKKVNIHPMLAEYGHKEFTFWNFLYRYFKETVGYDYSISDMQKFGLTNIVLLDKTWEWRKHYSQHHVIRVEVNADDLISEY</sequence>
<accession>A0ABZ0X6W0</accession>
<keyword evidence="1" id="KW-0732">Signal</keyword>
<dbReference type="Proteomes" id="UP001324185">
    <property type="component" value="Chromosome"/>
</dbReference>
<dbReference type="PROSITE" id="PS51257">
    <property type="entry name" value="PROKAR_LIPOPROTEIN"/>
    <property type="match status" value="1"/>
</dbReference>
<dbReference type="SUPFAM" id="SSF52096">
    <property type="entry name" value="ClpP/crotonase"/>
    <property type="match status" value="1"/>
</dbReference>
<evidence type="ECO:0008006" key="4">
    <source>
        <dbReference type="Google" id="ProtNLM"/>
    </source>
</evidence>
<organism evidence="2 3">
    <name type="scientific">Kangiella aquimarina</name>
    <dbReference type="NCBI Taxonomy" id="261965"/>
    <lineage>
        <taxon>Bacteria</taxon>
        <taxon>Pseudomonadati</taxon>
        <taxon>Pseudomonadota</taxon>
        <taxon>Gammaproteobacteria</taxon>
        <taxon>Kangiellales</taxon>
        <taxon>Kangiellaceae</taxon>
        <taxon>Kangiella</taxon>
    </lineage>
</organism>
<name>A0ABZ0X6W0_9GAMM</name>
<feature type="signal peptide" evidence="1">
    <location>
        <begin position="1"/>
        <end position="19"/>
    </location>
</feature>
<proteinExistence type="predicted"/>
<gene>
    <name evidence="2" type="ORF">SR900_05015</name>
</gene>
<feature type="chain" id="PRO_5047510726" description="Lipoprotein" evidence="1">
    <location>
        <begin position="20"/>
        <end position="238"/>
    </location>
</feature>
<evidence type="ECO:0000256" key="1">
    <source>
        <dbReference type="SAM" id="SignalP"/>
    </source>
</evidence>
<evidence type="ECO:0000313" key="3">
    <source>
        <dbReference type="Proteomes" id="UP001324185"/>
    </source>
</evidence>